<comment type="caution">
    <text evidence="2">The sequence shown here is derived from an EMBL/GenBank/DDBJ whole genome shotgun (WGS) entry which is preliminary data.</text>
</comment>
<dbReference type="Proteomes" id="UP000003163">
    <property type="component" value="Unassembled WGS sequence"/>
</dbReference>
<evidence type="ECO:0000313" key="2">
    <source>
        <dbReference type="EMBL" id="EJW02947.1"/>
    </source>
</evidence>
<organism evidence="2 3">
    <name type="scientific">Edhazardia aedis (strain USNM 41457)</name>
    <name type="common">Microsporidian parasite</name>
    <dbReference type="NCBI Taxonomy" id="1003232"/>
    <lineage>
        <taxon>Eukaryota</taxon>
        <taxon>Fungi</taxon>
        <taxon>Fungi incertae sedis</taxon>
        <taxon>Microsporidia</taxon>
        <taxon>Edhazardia</taxon>
    </lineage>
</organism>
<accession>J9DNH9</accession>
<name>J9DNH9_EDHAE</name>
<sequence>NTITVIFNNESATAEEQSKKQLENFYMKMVSAVNPIKKTLKYIESLKEFTESASPVKKEELLRYTENLESFHNSFNDFLPHFEFFESIQIKTLSLKLDNDFNELINGISSLHKKFYLEEFFENAEFIDDLNVLIEYMREKQNSNSHIAGNDKFEKSLKNLEDNYKAISNGLKTYTYVDLSSGGTFTIEMLSNMITFHNERIHDTASTFLSFKNKLKNYIEKYNSIYEIASSKKYISFKDFILRNISEIILKRGSRTEQNKKVYDNLVKGLLKIHSESFFTVVKAKIEERLHEHKSQFLKTNKSEGSESNNTTAGEISITDAKTTTENPDKAVEIGGSATTISTEAEIENLCKIMSDFGKIYEDLKNLKSFFVKIQEIHEYIETLYAKSNFLIFRRNIELQWLIDEAKKNDLDLEKHETLISEQILPFFSDIFETLQPFTNDFGWEHDSNAEKVELENFLKNYRNKYKTPLNPQEQSNIQNKQDESNSSIESWESIRKTIDACYRRSAIKCNCILSELHSRFNNMVSLPNKNGFINLSKILSAISDIMMCFNDDIELTKSSFKLNMPVEEADINFEQNAETHINYCMKKLINYILKHNNPFDKMKLSDILIKEATDPFSYDNNKIACLWIKFLSLNEKLQKFREKYFLKKKRACNNA</sequence>
<gene>
    <name evidence="2" type="ORF">EDEG_02666</name>
</gene>
<evidence type="ECO:0000256" key="1">
    <source>
        <dbReference type="SAM" id="MobiDB-lite"/>
    </source>
</evidence>
<feature type="non-terminal residue" evidence="2">
    <location>
        <position position="1"/>
    </location>
</feature>
<dbReference type="AlphaFoldDB" id="J9DNH9"/>
<dbReference type="VEuPathDB" id="MicrosporidiaDB:EDEG_02666"/>
<keyword evidence="3" id="KW-1185">Reference proteome</keyword>
<reference evidence="3" key="2">
    <citation type="submission" date="2015-07" db="EMBL/GenBank/DDBJ databases">
        <title>Contrasting host-pathogen interactions and genome evolution in two generalist and specialist microsporidian pathogens of mosquitoes.</title>
        <authorList>
            <consortium name="The Broad Institute Genomics Platform"/>
            <consortium name="The Broad Institute Genome Sequencing Center for Infectious Disease"/>
            <person name="Cuomo C.A."/>
            <person name="Sanscrainte N.D."/>
            <person name="Goldberg J.M."/>
            <person name="Heiman D."/>
            <person name="Young S."/>
            <person name="Zeng Q."/>
            <person name="Becnel J.J."/>
            <person name="Birren B.W."/>
        </authorList>
    </citation>
    <scope>NUCLEOTIDE SEQUENCE [LARGE SCALE GENOMIC DNA]</scope>
    <source>
        <strain evidence="3">USNM 41457</strain>
    </source>
</reference>
<protein>
    <submittedName>
        <fullName evidence="2">Uncharacterized protein</fullName>
    </submittedName>
</protein>
<feature type="compositionally biased region" description="Polar residues" evidence="1">
    <location>
        <begin position="306"/>
        <end position="322"/>
    </location>
</feature>
<dbReference type="EMBL" id="AFBI03000050">
    <property type="protein sequence ID" value="EJW02947.1"/>
    <property type="molecule type" value="Genomic_DNA"/>
</dbReference>
<evidence type="ECO:0000313" key="3">
    <source>
        <dbReference type="Proteomes" id="UP000003163"/>
    </source>
</evidence>
<dbReference type="HOGENOM" id="CLU_418326_0_0_1"/>
<feature type="region of interest" description="Disordered" evidence="1">
    <location>
        <begin position="298"/>
        <end position="322"/>
    </location>
</feature>
<reference evidence="2 3" key="1">
    <citation type="submission" date="2011-08" db="EMBL/GenBank/DDBJ databases">
        <authorList>
            <person name="Liu Z.J."/>
            <person name="Shi F.L."/>
            <person name="Lu J.Q."/>
            <person name="Li M."/>
            <person name="Wang Z.L."/>
        </authorList>
    </citation>
    <scope>NUCLEOTIDE SEQUENCE [LARGE SCALE GENOMIC DNA]</scope>
    <source>
        <strain evidence="2 3">USNM 41457</strain>
    </source>
</reference>
<proteinExistence type="predicted"/>
<dbReference type="InParanoid" id="J9DNH9"/>